<name>A0ACC0L384_RHOML</name>
<proteinExistence type="predicted"/>
<protein>
    <submittedName>
        <fullName evidence="1">Uncharacterized protein</fullName>
    </submittedName>
</protein>
<sequence length="474" mass="53980">MDDGEDKRITSGSSGGGYGVVLLPSDIVEAEVLTRLPVKSLMRFKCVSKLWRSTISHPSFSKAYLGRRRQSGLFITYPVDGSLRCLYATLPVGGESALLHEQFNLPDSFANYKYNQNGATQVINGGLFCVYADYRAWICNVSTREIRELPASDLQDAKAFHYYFGFASSSKEYKLLKLCSAPIDCVCMDGYGPWAMECEILTLGKDASWRRWRRPDAPRVDIFKQSVHIIDGGVICFWHRDGQRLIVFNFQDESFHVINPPRRVSSSLRGYFLLQLGGHFALVKEKKSYYQVMELQGDLNGLVHQRLELWVLKLNFHQGESVPPSYEWTYQVINLPFDFPFGGLSFLGNLPMTGEMLTGVETHNKPTVPVYSYDHTKGKFEKFVMGKFPLSPSPSAASIRKDTNSFCASICEETNNFRVSYYEEDITPLTDLIQFRCSDSQKQTQKKEKPWRKKIKGSRMTTLSEWAWSNSLLS</sequence>
<keyword evidence="2" id="KW-1185">Reference proteome</keyword>
<organism evidence="1 2">
    <name type="scientific">Rhododendron molle</name>
    <name type="common">Chinese azalea</name>
    <name type="synonym">Azalea mollis</name>
    <dbReference type="NCBI Taxonomy" id="49168"/>
    <lineage>
        <taxon>Eukaryota</taxon>
        <taxon>Viridiplantae</taxon>
        <taxon>Streptophyta</taxon>
        <taxon>Embryophyta</taxon>
        <taxon>Tracheophyta</taxon>
        <taxon>Spermatophyta</taxon>
        <taxon>Magnoliopsida</taxon>
        <taxon>eudicotyledons</taxon>
        <taxon>Gunneridae</taxon>
        <taxon>Pentapetalae</taxon>
        <taxon>asterids</taxon>
        <taxon>Ericales</taxon>
        <taxon>Ericaceae</taxon>
        <taxon>Ericoideae</taxon>
        <taxon>Rhodoreae</taxon>
        <taxon>Rhododendron</taxon>
    </lineage>
</organism>
<evidence type="ECO:0000313" key="2">
    <source>
        <dbReference type="Proteomes" id="UP001062846"/>
    </source>
</evidence>
<reference evidence="1" key="1">
    <citation type="submission" date="2022-02" db="EMBL/GenBank/DDBJ databases">
        <title>Plant Genome Project.</title>
        <authorList>
            <person name="Zhang R.-G."/>
        </authorList>
    </citation>
    <scope>NUCLEOTIDE SEQUENCE</scope>
    <source>
        <strain evidence="1">AT1</strain>
    </source>
</reference>
<evidence type="ECO:0000313" key="1">
    <source>
        <dbReference type="EMBL" id="KAI8522837.1"/>
    </source>
</evidence>
<gene>
    <name evidence="1" type="ORF">RHMOL_Rhmol13G0027800</name>
</gene>
<dbReference type="Proteomes" id="UP001062846">
    <property type="component" value="Chromosome 13"/>
</dbReference>
<accession>A0ACC0L384</accession>
<dbReference type="EMBL" id="CM046400">
    <property type="protein sequence ID" value="KAI8522837.1"/>
    <property type="molecule type" value="Genomic_DNA"/>
</dbReference>
<comment type="caution">
    <text evidence="1">The sequence shown here is derived from an EMBL/GenBank/DDBJ whole genome shotgun (WGS) entry which is preliminary data.</text>
</comment>